<accession>A0A8I0KPB2</accession>
<proteinExistence type="predicted"/>
<evidence type="ECO:0000256" key="6">
    <source>
        <dbReference type="SAM" id="Phobius"/>
    </source>
</evidence>
<keyword evidence="5 6" id="KW-0472">Membrane</keyword>
<comment type="subcellular location">
    <subcellularLocation>
        <location evidence="1">Cell membrane</location>
        <topology evidence="1">Multi-pass membrane protein</topology>
    </subcellularLocation>
</comment>
<keyword evidence="9" id="KW-1185">Reference proteome</keyword>
<evidence type="ECO:0000256" key="5">
    <source>
        <dbReference type="ARBA" id="ARBA00023136"/>
    </source>
</evidence>
<feature type="domain" description="Type II secretion system protein GspF" evidence="7">
    <location>
        <begin position="110"/>
        <end position="234"/>
    </location>
</feature>
<evidence type="ECO:0000256" key="4">
    <source>
        <dbReference type="ARBA" id="ARBA00022989"/>
    </source>
</evidence>
<dbReference type="PANTHER" id="PTHR35007">
    <property type="entry name" value="INTEGRAL MEMBRANE PROTEIN-RELATED"/>
    <property type="match status" value="1"/>
</dbReference>
<dbReference type="Pfam" id="PF00482">
    <property type="entry name" value="T2SSF"/>
    <property type="match status" value="1"/>
</dbReference>
<dbReference type="GO" id="GO:0005886">
    <property type="term" value="C:plasma membrane"/>
    <property type="evidence" value="ECO:0007669"/>
    <property type="project" value="UniProtKB-SubCell"/>
</dbReference>
<evidence type="ECO:0000313" key="9">
    <source>
        <dbReference type="Proteomes" id="UP000627538"/>
    </source>
</evidence>
<keyword evidence="3 6" id="KW-0812">Transmembrane</keyword>
<name>A0A8I0KPB2_9ACTO</name>
<feature type="transmembrane region" description="Helical" evidence="6">
    <location>
        <begin position="46"/>
        <end position="66"/>
    </location>
</feature>
<dbReference type="RefSeq" id="WP_191072287.1">
    <property type="nucleotide sequence ID" value="NZ_CP060506.1"/>
</dbReference>
<dbReference type="EMBL" id="JACRUO010000003">
    <property type="protein sequence ID" value="MBD3690171.1"/>
    <property type="molecule type" value="Genomic_DNA"/>
</dbReference>
<dbReference type="InterPro" id="IPR018076">
    <property type="entry name" value="T2SS_GspF_dom"/>
</dbReference>
<evidence type="ECO:0000259" key="7">
    <source>
        <dbReference type="Pfam" id="PF00482"/>
    </source>
</evidence>
<keyword evidence="2" id="KW-1003">Cell membrane</keyword>
<evidence type="ECO:0000256" key="2">
    <source>
        <dbReference type="ARBA" id="ARBA00022475"/>
    </source>
</evidence>
<feature type="transmembrane region" description="Helical" evidence="6">
    <location>
        <begin position="6"/>
        <end position="25"/>
    </location>
</feature>
<organism evidence="8 9">
    <name type="scientific">Nanchangia anserum</name>
    <dbReference type="NCBI Taxonomy" id="2692125"/>
    <lineage>
        <taxon>Bacteria</taxon>
        <taxon>Bacillati</taxon>
        <taxon>Actinomycetota</taxon>
        <taxon>Actinomycetes</taxon>
        <taxon>Actinomycetales</taxon>
        <taxon>Actinomycetaceae</taxon>
        <taxon>Nanchangia</taxon>
    </lineage>
</organism>
<feature type="transmembrane region" description="Helical" evidence="6">
    <location>
        <begin position="251"/>
        <end position="269"/>
    </location>
</feature>
<feature type="transmembrane region" description="Helical" evidence="6">
    <location>
        <begin position="72"/>
        <end position="91"/>
    </location>
</feature>
<feature type="transmembrane region" description="Helical" evidence="6">
    <location>
        <begin position="223"/>
        <end position="245"/>
    </location>
</feature>
<evidence type="ECO:0000256" key="3">
    <source>
        <dbReference type="ARBA" id="ARBA00022692"/>
    </source>
</evidence>
<dbReference type="Proteomes" id="UP000627538">
    <property type="component" value="Unassembled WGS sequence"/>
</dbReference>
<keyword evidence="4 6" id="KW-1133">Transmembrane helix</keyword>
<protein>
    <submittedName>
        <fullName evidence="8">Type II secretion system F family protein</fullName>
    </submittedName>
</protein>
<reference evidence="8 9" key="1">
    <citation type="submission" date="2020-08" db="EMBL/GenBank/DDBJ databases">
        <title>Winkia gen. nov., sp. nov., isolated from faeces of the Anser albifrons in China.</title>
        <authorList>
            <person name="Liu Q."/>
        </authorList>
    </citation>
    <scope>NUCLEOTIDE SEQUENCE [LARGE SCALE GENOMIC DNA]</scope>
    <source>
        <strain evidence="8 9">C62</strain>
    </source>
</reference>
<dbReference type="PANTHER" id="PTHR35007:SF2">
    <property type="entry name" value="PILUS ASSEMBLE PROTEIN"/>
    <property type="match status" value="1"/>
</dbReference>
<evidence type="ECO:0000256" key="1">
    <source>
        <dbReference type="ARBA" id="ARBA00004651"/>
    </source>
</evidence>
<evidence type="ECO:0000313" key="8">
    <source>
        <dbReference type="EMBL" id="MBD3690171.1"/>
    </source>
</evidence>
<dbReference type="AlphaFoldDB" id="A0A8I0KPB2"/>
<comment type="caution">
    <text evidence="8">The sequence shown here is derived from an EMBL/GenBank/DDBJ whole genome shotgun (WGS) entry which is preliminary data.</text>
</comment>
<sequence>MEIIVGLLLGAGCVLIWAWISDPAPRKRPRTNRFRALLDSAELYRVSTWGLVGICALAACASALMLGALTGTLAIAMLAACAAAFTPVALIRARAHRIIARRCAVWPLALDDVVSAIRAGLSLDEALGQLADRGPSELRPHFQAFRADLRAVGRMGLALDRLKARLSDPVADRIIEALRCAHDVGGPDLGVMLSELARMVRLDQRTRGELHARQSWTVNGARLAAVAPWIIVILLCLQPEGATAYATPSGAGVLIIGALVSALAYRIMIACGRLPRPPRTFAPRRSDSHD</sequence>
<gene>
    <name evidence="8" type="ORF">H8R10_08025</name>
</gene>